<dbReference type="GO" id="GO:0004497">
    <property type="term" value="F:monooxygenase activity"/>
    <property type="evidence" value="ECO:0007669"/>
    <property type="project" value="InterPro"/>
</dbReference>
<dbReference type="RefSeq" id="XP_013892113.1">
    <property type="nucleotide sequence ID" value="XM_014036659.1"/>
</dbReference>
<dbReference type="Proteomes" id="UP000054498">
    <property type="component" value="Unassembled WGS sequence"/>
</dbReference>
<gene>
    <name evidence="2" type="ORF">MNEG_14871</name>
</gene>
<dbReference type="Gene3D" id="1.10.630.10">
    <property type="entry name" value="Cytochrome P450"/>
    <property type="match status" value="1"/>
</dbReference>
<name>A0A0D2KAU2_9CHLO</name>
<feature type="region of interest" description="Disordered" evidence="1">
    <location>
        <begin position="1"/>
        <end position="30"/>
    </location>
</feature>
<dbReference type="OrthoDB" id="1098882at2759"/>
<organism evidence="2 3">
    <name type="scientific">Monoraphidium neglectum</name>
    <dbReference type="NCBI Taxonomy" id="145388"/>
    <lineage>
        <taxon>Eukaryota</taxon>
        <taxon>Viridiplantae</taxon>
        <taxon>Chlorophyta</taxon>
        <taxon>core chlorophytes</taxon>
        <taxon>Chlorophyceae</taxon>
        <taxon>CS clade</taxon>
        <taxon>Sphaeropleales</taxon>
        <taxon>Selenastraceae</taxon>
        <taxon>Monoraphidium</taxon>
    </lineage>
</organism>
<accession>A0A0D2KAU2</accession>
<dbReference type="EMBL" id="KK105054">
    <property type="protein sequence ID" value="KIY93093.1"/>
    <property type="molecule type" value="Genomic_DNA"/>
</dbReference>
<dbReference type="GO" id="GO:0020037">
    <property type="term" value="F:heme binding"/>
    <property type="evidence" value="ECO:0007669"/>
    <property type="project" value="InterPro"/>
</dbReference>
<proteinExistence type="predicted"/>
<evidence type="ECO:0000256" key="1">
    <source>
        <dbReference type="SAM" id="MobiDB-lite"/>
    </source>
</evidence>
<sequence>MSCGKGGETGRARSEAAAAVAGGGGSGAATASVYSKGLLSEILDFVMGTGLIPADGEVWKTRRRAVVPALHKKYVASMVGMFGDCALHGAGGEAAGFGV</sequence>
<dbReference type="GeneID" id="25732476"/>
<dbReference type="KEGG" id="mng:MNEG_14871"/>
<dbReference type="GO" id="GO:0016705">
    <property type="term" value="F:oxidoreductase activity, acting on paired donors, with incorporation or reduction of molecular oxygen"/>
    <property type="evidence" value="ECO:0007669"/>
    <property type="project" value="InterPro"/>
</dbReference>
<dbReference type="GO" id="GO:0005506">
    <property type="term" value="F:iron ion binding"/>
    <property type="evidence" value="ECO:0007669"/>
    <property type="project" value="InterPro"/>
</dbReference>
<keyword evidence="3" id="KW-1185">Reference proteome</keyword>
<protein>
    <submittedName>
        <fullName evidence="2">Uncharacterized protein</fullName>
    </submittedName>
</protein>
<evidence type="ECO:0000313" key="3">
    <source>
        <dbReference type="Proteomes" id="UP000054498"/>
    </source>
</evidence>
<dbReference type="SUPFAM" id="SSF48264">
    <property type="entry name" value="Cytochrome P450"/>
    <property type="match status" value="1"/>
</dbReference>
<dbReference type="AlphaFoldDB" id="A0A0D2KAU2"/>
<dbReference type="STRING" id="145388.A0A0D2KAU2"/>
<dbReference type="InterPro" id="IPR036396">
    <property type="entry name" value="Cyt_P450_sf"/>
</dbReference>
<evidence type="ECO:0000313" key="2">
    <source>
        <dbReference type="EMBL" id="KIY93093.1"/>
    </source>
</evidence>
<reference evidence="2 3" key="1">
    <citation type="journal article" date="2013" name="BMC Genomics">
        <title>Reconstruction of the lipid metabolism for the microalga Monoraphidium neglectum from its genome sequence reveals characteristics suitable for biofuel production.</title>
        <authorList>
            <person name="Bogen C."/>
            <person name="Al-Dilaimi A."/>
            <person name="Albersmeier A."/>
            <person name="Wichmann J."/>
            <person name="Grundmann M."/>
            <person name="Rupp O."/>
            <person name="Lauersen K.J."/>
            <person name="Blifernez-Klassen O."/>
            <person name="Kalinowski J."/>
            <person name="Goesmann A."/>
            <person name="Mussgnug J.H."/>
            <person name="Kruse O."/>
        </authorList>
    </citation>
    <scope>NUCLEOTIDE SEQUENCE [LARGE SCALE GENOMIC DNA]</scope>
    <source>
        <strain evidence="2 3">SAG 48.87</strain>
    </source>
</reference>